<dbReference type="InterPro" id="IPR050351">
    <property type="entry name" value="BphY/WalK/GraS-like"/>
</dbReference>
<evidence type="ECO:0000256" key="3">
    <source>
        <dbReference type="ARBA" id="ARBA00012438"/>
    </source>
</evidence>
<dbReference type="Gene3D" id="1.10.287.130">
    <property type="match status" value="1"/>
</dbReference>
<dbReference type="Pfam" id="PF02518">
    <property type="entry name" value="HATPase_c"/>
    <property type="match status" value="1"/>
</dbReference>
<dbReference type="EMBL" id="JACOPF010000001">
    <property type="protein sequence ID" value="MBC5687885.1"/>
    <property type="molecule type" value="Genomic_DNA"/>
</dbReference>
<protein>
    <recommendedName>
        <fullName evidence="3">histidine kinase</fullName>
        <ecNumber evidence="3">2.7.13.3</ecNumber>
    </recommendedName>
</protein>
<dbReference type="PROSITE" id="PS50109">
    <property type="entry name" value="HIS_KIN"/>
    <property type="match status" value="1"/>
</dbReference>
<dbReference type="InterPro" id="IPR003661">
    <property type="entry name" value="HisK_dim/P_dom"/>
</dbReference>
<dbReference type="GO" id="GO:0004721">
    <property type="term" value="F:phosphoprotein phosphatase activity"/>
    <property type="evidence" value="ECO:0007669"/>
    <property type="project" value="TreeGrafter"/>
</dbReference>
<dbReference type="InterPro" id="IPR005467">
    <property type="entry name" value="His_kinase_dom"/>
</dbReference>
<evidence type="ECO:0000259" key="8">
    <source>
        <dbReference type="PROSITE" id="PS50109"/>
    </source>
</evidence>
<dbReference type="SUPFAM" id="SSF55874">
    <property type="entry name" value="ATPase domain of HSP90 chaperone/DNA topoisomerase II/histidine kinase"/>
    <property type="match status" value="1"/>
</dbReference>
<dbReference type="RefSeq" id="WP_186874539.1">
    <property type="nucleotide sequence ID" value="NZ_JACOPF010000001.1"/>
</dbReference>
<comment type="subcellular location">
    <subcellularLocation>
        <location evidence="2">Membrane</location>
    </subcellularLocation>
</comment>
<keyword evidence="10" id="KW-1185">Reference proteome</keyword>
<dbReference type="InterPro" id="IPR004358">
    <property type="entry name" value="Sig_transdc_His_kin-like_C"/>
</dbReference>
<evidence type="ECO:0000256" key="6">
    <source>
        <dbReference type="ARBA" id="ARBA00022777"/>
    </source>
</evidence>
<dbReference type="InterPro" id="IPR003594">
    <property type="entry name" value="HATPase_dom"/>
</dbReference>
<dbReference type="GO" id="GO:0005886">
    <property type="term" value="C:plasma membrane"/>
    <property type="evidence" value="ECO:0007669"/>
    <property type="project" value="TreeGrafter"/>
</dbReference>
<evidence type="ECO:0000256" key="5">
    <source>
        <dbReference type="ARBA" id="ARBA00022679"/>
    </source>
</evidence>
<comment type="caution">
    <text evidence="9">The sequence shown here is derived from an EMBL/GenBank/DDBJ whole genome shotgun (WGS) entry which is preliminary data.</text>
</comment>
<keyword evidence="4" id="KW-0597">Phosphoprotein</keyword>
<dbReference type="GO" id="GO:0000155">
    <property type="term" value="F:phosphorelay sensor kinase activity"/>
    <property type="evidence" value="ECO:0007669"/>
    <property type="project" value="InterPro"/>
</dbReference>
<proteinExistence type="predicted"/>
<sequence length="299" mass="34831">MYIIIAGLCGVVLILTVVFLKYQRQVKDICRQLYFLKENESNMLITKEINWGGIKELSSLLNYLLLERKEEKRQYVKKEQMIADTYTNLSHDIRTPLTSLDGYFQLLEESKSEEERIRYLKVIQERIDSLKEMLEELFTYTKLQNESYELAAERLNLTQVLKETLFSYYDNWIEYGIEPELAITDKIIWIEGNRQAICRVVQNIIKNGLEHGEKKIGVSLSEEGKEAVLTFVNEVKDPERIDVEKVFERFYKADAARSKNSSGLGLAIAREFVKKMGGEISAKLSKNQFFIVIRLKKAV</sequence>
<dbReference type="SMART" id="SM00387">
    <property type="entry name" value="HATPase_c"/>
    <property type="match status" value="1"/>
</dbReference>
<dbReference type="AlphaFoldDB" id="A0A923RNY4"/>
<dbReference type="SMART" id="SM00388">
    <property type="entry name" value="HisKA"/>
    <property type="match status" value="1"/>
</dbReference>
<organism evidence="9 10">
    <name type="scientific">Mediterraneibacter hominis</name>
    <dbReference type="NCBI Taxonomy" id="2763054"/>
    <lineage>
        <taxon>Bacteria</taxon>
        <taxon>Bacillati</taxon>
        <taxon>Bacillota</taxon>
        <taxon>Clostridia</taxon>
        <taxon>Lachnospirales</taxon>
        <taxon>Lachnospiraceae</taxon>
        <taxon>Mediterraneibacter</taxon>
    </lineage>
</organism>
<feature type="domain" description="Histidine kinase" evidence="8">
    <location>
        <begin position="88"/>
        <end position="299"/>
    </location>
</feature>
<gene>
    <name evidence="9" type="ORF">H8S37_02885</name>
</gene>
<dbReference type="PRINTS" id="PR00344">
    <property type="entry name" value="BCTRLSENSOR"/>
</dbReference>
<evidence type="ECO:0000313" key="10">
    <source>
        <dbReference type="Proteomes" id="UP000652477"/>
    </source>
</evidence>
<dbReference type="SUPFAM" id="SSF47384">
    <property type="entry name" value="Homodimeric domain of signal transducing histidine kinase"/>
    <property type="match status" value="1"/>
</dbReference>
<dbReference type="InterPro" id="IPR036097">
    <property type="entry name" value="HisK_dim/P_sf"/>
</dbReference>
<evidence type="ECO:0000256" key="7">
    <source>
        <dbReference type="ARBA" id="ARBA00023012"/>
    </source>
</evidence>
<dbReference type="Pfam" id="PF00512">
    <property type="entry name" value="HisKA"/>
    <property type="match status" value="1"/>
</dbReference>
<dbReference type="CDD" id="cd00082">
    <property type="entry name" value="HisKA"/>
    <property type="match status" value="1"/>
</dbReference>
<dbReference type="EC" id="2.7.13.3" evidence="3"/>
<dbReference type="PANTHER" id="PTHR45453">
    <property type="entry name" value="PHOSPHATE REGULON SENSOR PROTEIN PHOR"/>
    <property type="match status" value="1"/>
</dbReference>
<dbReference type="CDD" id="cd00075">
    <property type="entry name" value="HATPase"/>
    <property type="match status" value="1"/>
</dbReference>
<dbReference type="Gene3D" id="3.30.565.10">
    <property type="entry name" value="Histidine kinase-like ATPase, C-terminal domain"/>
    <property type="match status" value="1"/>
</dbReference>
<evidence type="ECO:0000256" key="2">
    <source>
        <dbReference type="ARBA" id="ARBA00004370"/>
    </source>
</evidence>
<dbReference type="GO" id="GO:0016036">
    <property type="term" value="P:cellular response to phosphate starvation"/>
    <property type="evidence" value="ECO:0007669"/>
    <property type="project" value="TreeGrafter"/>
</dbReference>
<accession>A0A923RNY4</accession>
<name>A0A923RNY4_9FIRM</name>
<reference evidence="9" key="1">
    <citation type="submission" date="2020-08" db="EMBL/GenBank/DDBJ databases">
        <title>Genome public.</title>
        <authorList>
            <person name="Liu C."/>
            <person name="Sun Q."/>
        </authorList>
    </citation>
    <scope>NUCLEOTIDE SEQUENCE</scope>
    <source>
        <strain evidence="9">NSJ-55</strain>
    </source>
</reference>
<dbReference type="PANTHER" id="PTHR45453:SF1">
    <property type="entry name" value="PHOSPHATE REGULON SENSOR PROTEIN PHOR"/>
    <property type="match status" value="1"/>
</dbReference>
<keyword evidence="6 9" id="KW-0418">Kinase</keyword>
<dbReference type="InterPro" id="IPR036890">
    <property type="entry name" value="HATPase_C_sf"/>
</dbReference>
<dbReference type="Proteomes" id="UP000652477">
    <property type="component" value="Unassembled WGS sequence"/>
</dbReference>
<keyword evidence="5" id="KW-0808">Transferase</keyword>
<keyword evidence="7" id="KW-0902">Two-component regulatory system</keyword>
<evidence type="ECO:0000256" key="4">
    <source>
        <dbReference type="ARBA" id="ARBA00022553"/>
    </source>
</evidence>
<evidence type="ECO:0000256" key="1">
    <source>
        <dbReference type="ARBA" id="ARBA00000085"/>
    </source>
</evidence>
<comment type="catalytic activity">
    <reaction evidence="1">
        <text>ATP + protein L-histidine = ADP + protein N-phospho-L-histidine.</text>
        <dbReference type="EC" id="2.7.13.3"/>
    </reaction>
</comment>
<evidence type="ECO:0000313" key="9">
    <source>
        <dbReference type="EMBL" id="MBC5687885.1"/>
    </source>
</evidence>